<dbReference type="InterPro" id="IPR001613">
    <property type="entry name" value="Flavin_amine_oxidase"/>
</dbReference>
<dbReference type="Gene3D" id="3.90.660.10">
    <property type="match status" value="1"/>
</dbReference>
<dbReference type="InterPro" id="IPR050281">
    <property type="entry name" value="Flavin_monoamine_oxidase"/>
</dbReference>
<dbReference type="PRINTS" id="PR00757">
    <property type="entry name" value="AMINEOXDASEF"/>
</dbReference>
<dbReference type="Gene3D" id="3.50.50.60">
    <property type="entry name" value="FAD/NAD(P)-binding domain"/>
    <property type="match status" value="1"/>
</dbReference>
<feature type="binding site" evidence="3">
    <location>
        <position position="58"/>
    </location>
    <ligand>
        <name>FAD</name>
        <dbReference type="ChEBI" id="CHEBI:57692"/>
    </ligand>
</feature>
<dbReference type="InterPro" id="IPR002937">
    <property type="entry name" value="Amino_oxidase"/>
</dbReference>
<keyword evidence="4" id="KW-0285">Flavoprotein</keyword>
<evidence type="ECO:0000256" key="2">
    <source>
        <dbReference type="ARBA" id="ARBA00023002"/>
    </source>
</evidence>
<feature type="binding site" evidence="3">
    <location>
        <position position="507"/>
    </location>
    <ligand>
        <name>FAD</name>
        <dbReference type="ChEBI" id="CHEBI:57692"/>
    </ligand>
</feature>
<comment type="similarity">
    <text evidence="4">Belongs to the flavin monoamine oxidase family.</text>
</comment>
<dbReference type="SUPFAM" id="SSF51905">
    <property type="entry name" value="FAD/NAD(P)-binding domain"/>
    <property type="match status" value="1"/>
</dbReference>
<name>A0A7S1BRQ1_9STRA</name>
<dbReference type="PANTHER" id="PTHR10742:SF410">
    <property type="entry name" value="LYSINE-SPECIFIC HISTONE DEMETHYLASE 2"/>
    <property type="match status" value="1"/>
</dbReference>
<evidence type="ECO:0000256" key="5">
    <source>
        <dbReference type="SAM" id="SignalP"/>
    </source>
</evidence>
<reference evidence="7" key="1">
    <citation type="submission" date="2021-01" db="EMBL/GenBank/DDBJ databases">
        <authorList>
            <person name="Corre E."/>
            <person name="Pelletier E."/>
            <person name="Niang G."/>
            <person name="Scheremetjew M."/>
            <person name="Finn R."/>
            <person name="Kale V."/>
            <person name="Holt S."/>
            <person name="Cochrane G."/>
            <person name="Meng A."/>
            <person name="Brown T."/>
            <person name="Cohen L."/>
        </authorList>
    </citation>
    <scope>NUCLEOTIDE SEQUENCE</scope>
    <source>
        <strain evidence="7">308</strain>
    </source>
</reference>
<evidence type="ECO:0000259" key="6">
    <source>
        <dbReference type="Pfam" id="PF01593"/>
    </source>
</evidence>
<protein>
    <recommendedName>
        <fullName evidence="4">Amine oxidase</fullName>
        <ecNumber evidence="4">1.4.3.-</ecNumber>
    </recommendedName>
</protein>
<gene>
    <name evidence="7" type="ORF">CHYS00102_LOCUS21684</name>
</gene>
<keyword evidence="4" id="KW-0274">FAD</keyword>
<proteinExistence type="inferred from homology"/>
<organism evidence="7">
    <name type="scientific">Corethron hystrix</name>
    <dbReference type="NCBI Taxonomy" id="216773"/>
    <lineage>
        <taxon>Eukaryota</taxon>
        <taxon>Sar</taxon>
        <taxon>Stramenopiles</taxon>
        <taxon>Ochrophyta</taxon>
        <taxon>Bacillariophyta</taxon>
        <taxon>Coscinodiscophyceae</taxon>
        <taxon>Corethrophycidae</taxon>
        <taxon>Corethrales</taxon>
        <taxon>Corethraceae</taxon>
        <taxon>Corethron</taxon>
    </lineage>
</organism>
<keyword evidence="2 4" id="KW-0560">Oxidoreductase</keyword>
<dbReference type="SUPFAM" id="SSF54373">
    <property type="entry name" value="FAD-linked reductases, C-terminal domain"/>
    <property type="match status" value="1"/>
</dbReference>
<accession>A0A7S1BRQ1</accession>
<dbReference type="GO" id="GO:0016491">
    <property type="term" value="F:oxidoreductase activity"/>
    <property type="evidence" value="ECO:0007669"/>
    <property type="project" value="UniProtKB-KW"/>
</dbReference>
<feature type="chain" id="PRO_5031345933" description="Amine oxidase" evidence="5">
    <location>
        <begin position="23"/>
        <end position="602"/>
    </location>
</feature>
<evidence type="ECO:0000256" key="4">
    <source>
        <dbReference type="RuleBase" id="RU362067"/>
    </source>
</evidence>
<dbReference type="PANTHER" id="PTHR10742">
    <property type="entry name" value="FLAVIN MONOAMINE OXIDASE"/>
    <property type="match status" value="1"/>
</dbReference>
<dbReference type="InterPro" id="IPR036188">
    <property type="entry name" value="FAD/NAD-bd_sf"/>
</dbReference>
<sequence>MLFPPLMQIGVAILVLSKSGDCSKVKKNKRNYEDTTNQNIVPKSCKEKDILVIGAGLSGMAAARDLQDRGCKVKVYEARGQTGGRSRTEKDNLPPWDFPHDLGGTFQHGSSQANSITWLADRFDIKRAYVGGDSAYGERNSTVWIRNSDGKPYSRGIVDESFDLHDEWWKLNTKYLRQIRKKKLKIQKSLKDSSEYIFNTVMSLSRDQQALQDAHITSNFDNDFGVEHSLWPLDGIDKRDGWWWKPISGPDYYLPDGMSQVIDLLEDGDSSNEKTKSLQVNLNHVVKKIEHSKKGCTIYFYNNGDSKKLFKKKGSACIVTVPLGVLIESVESKTAGAGSIEFEPKLSIEKQLAIRNRNLSHYSFMLLQFPEPFWKDIDPGKNFWIRAIPRKNCVRDPGHVFKESEVWRDMSHSRNGKTHYILESLFGGDRYWAQDLSDKEMEELFLRGLKKYFGKKKVPKPISFKTYRWTLDEFSRGSYSGMSIVSTDQEWYDLATPESNGLYFAGEHTNYDGRSATLDGAYNTGIREAERISTSKWNIDTVSQKSMWANANAFTSGWEVSSNGKSDSHNLENRTNTVIESDPILYKQDRFTRLQLDKIDHR</sequence>
<evidence type="ECO:0000256" key="3">
    <source>
        <dbReference type="PIRSR" id="PIRSR601613-1"/>
    </source>
</evidence>
<evidence type="ECO:0000256" key="1">
    <source>
        <dbReference type="ARBA" id="ARBA00001974"/>
    </source>
</evidence>
<dbReference type="EMBL" id="HBFR01029798">
    <property type="protein sequence ID" value="CAD8894471.1"/>
    <property type="molecule type" value="Transcribed_RNA"/>
</dbReference>
<dbReference type="Pfam" id="PF01593">
    <property type="entry name" value="Amino_oxidase"/>
    <property type="match status" value="1"/>
</dbReference>
<feature type="domain" description="Amine oxidase" evidence="6">
    <location>
        <begin position="57"/>
        <end position="532"/>
    </location>
</feature>
<keyword evidence="5" id="KW-0732">Signal</keyword>
<dbReference type="AlphaFoldDB" id="A0A7S1BRQ1"/>
<comment type="cofactor">
    <cofactor evidence="1 4">
        <name>FAD</name>
        <dbReference type="ChEBI" id="CHEBI:57692"/>
    </cofactor>
</comment>
<feature type="signal peptide" evidence="5">
    <location>
        <begin position="1"/>
        <end position="22"/>
    </location>
</feature>
<dbReference type="EC" id="1.4.3.-" evidence="4"/>
<evidence type="ECO:0000313" key="7">
    <source>
        <dbReference type="EMBL" id="CAD8894471.1"/>
    </source>
</evidence>
<feature type="binding site" evidence="3">
    <location>
        <position position="286"/>
    </location>
    <ligand>
        <name>FAD</name>
        <dbReference type="ChEBI" id="CHEBI:57692"/>
    </ligand>
</feature>
<feature type="binding site" evidence="3">
    <location>
        <begin position="77"/>
        <end position="78"/>
    </location>
    <ligand>
        <name>FAD</name>
        <dbReference type="ChEBI" id="CHEBI:57692"/>
    </ligand>
</feature>